<organism evidence="4 5">
    <name type="scientific">Luteipulveratus halotolerans</name>
    <dbReference type="NCBI Taxonomy" id="1631356"/>
    <lineage>
        <taxon>Bacteria</taxon>
        <taxon>Bacillati</taxon>
        <taxon>Actinomycetota</taxon>
        <taxon>Actinomycetes</taxon>
        <taxon>Micrococcales</taxon>
        <taxon>Dermacoccaceae</taxon>
        <taxon>Luteipulveratus</taxon>
    </lineage>
</organism>
<feature type="transmembrane region" description="Helical" evidence="2">
    <location>
        <begin position="211"/>
        <end position="233"/>
    </location>
</feature>
<feature type="transmembrane region" description="Helical" evidence="2">
    <location>
        <begin position="419"/>
        <end position="436"/>
    </location>
</feature>
<feature type="domain" description="YdbS-like PH" evidence="3">
    <location>
        <begin position="89"/>
        <end position="166"/>
    </location>
</feature>
<accession>A0A0L6CJY8</accession>
<dbReference type="STRING" id="1631356.VV01_14180"/>
<keyword evidence="2" id="KW-0812">Transmembrane</keyword>
<feature type="domain" description="YdbS-like PH" evidence="3">
    <location>
        <begin position="440"/>
        <end position="506"/>
    </location>
</feature>
<protein>
    <recommendedName>
        <fullName evidence="3">YdbS-like PH domain-containing protein</fullName>
    </recommendedName>
</protein>
<evidence type="ECO:0000313" key="5">
    <source>
        <dbReference type="Proteomes" id="UP000037397"/>
    </source>
</evidence>
<dbReference type="PANTHER" id="PTHR34473:SF2">
    <property type="entry name" value="UPF0699 TRANSMEMBRANE PROTEIN YDBT"/>
    <property type="match status" value="1"/>
</dbReference>
<comment type="caution">
    <text evidence="4">The sequence shown here is derived from an EMBL/GenBank/DDBJ whole genome shotgun (WGS) entry which is preliminary data.</text>
</comment>
<keyword evidence="5" id="KW-1185">Reference proteome</keyword>
<reference evidence="5" key="1">
    <citation type="submission" date="2015-03" db="EMBL/GenBank/DDBJ databases">
        <title>Luteipulveratus halotolerans sp. nov., a novel actinobacterium (Dermacoccaceae) from Sarawak, Malaysia.</title>
        <authorList>
            <person name="Juboi H."/>
            <person name="Basik A."/>
            <person name="Shamsul S.S."/>
            <person name="Arnold P."/>
            <person name="Schmitt E.K."/>
            <person name="Sanglier J.-J."/>
            <person name="Yeo T."/>
        </authorList>
    </citation>
    <scope>NUCLEOTIDE SEQUENCE [LARGE SCALE GENOMIC DNA]</scope>
    <source>
        <strain evidence="5">C296001</strain>
    </source>
</reference>
<feature type="transmembrane region" description="Helical" evidence="2">
    <location>
        <begin position="395"/>
        <end position="413"/>
    </location>
</feature>
<dbReference type="Pfam" id="PF03703">
    <property type="entry name" value="bPH_2"/>
    <property type="match status" value="2"/>
</dbReference>
<dbReference type="AlphaFoldDB" id="A0A0L6CJY8"/>
<dbReference type="PIRSF" id="PIRSF026631">
    <property type="entry name" value="UCP026631"/>
    <property type="match status" value="1"/>
</dbReference>
<keyword evidence="2" id="KW-1133">Transmembrane helix</keyword>
<dbReference type="Proteomes" id="UP000037397">
    <property type="component" value="Unassembled WGS sequence"/>
</dbReference>
<gene>
    <name evidence="4" type="ORF">VV01_14180</name>
</gene>
<keyword evidence="2" id="KW-0472">Membrane</keyword>
<feature type="transmembrane region" description="Helical" evidence="2">
    <location>
        <begin position="49"/>
        <end position="65"/>
    </location>
</feature>
<feature type="region of interest" description="Disordered" evidence="1">
    <location>
        <begin position="1"/>
        <end position="29"/>
    </location>
</feature>
<feature type="transmembrane region" description="Helical" evidence="2">
    <location>
        <begin position="71"/>
        <end position="90"/>
    </location>
</feature>
<dbReference type="OrthoDB" id="4121259at2"/>
<sequence>MSSPYDGGRPGGEPAAYDGGPPAPLDAPDADEWRRLSTRMMLVHPVKELIRFLPAVIGLLIAGSTSNGGQWWWGLIGTAFAIGLGLLRWFTTRYRFSDEQVQLRHGLLSRTTKTAPIDRVRTVDVTASPLHRLLGLAEVKIGTAAATDDNELALDGLTTAEAAALRGDLLHRRRGVAGGESRPAGVPDESASEPTAFEEEIVRLDPRWIRFAPFGPSGVIAAAAILGVGFQVLNEIGFDPDENAAVREGLDQAERIGVWIAVLLLVIGVAALVVLLSLAGYVLLYWGFRLTRHAQGGTLHVSRGLLTTRAITLEEKRIRGVELSESLALRSVGGARLSAITTGLKGSDDKALSSLLVPPAPRVVAADVADRVLRAAGTLAVPLRSHGPAAARRRYTRALTGGLAVAAVVAVAGYLVHPALALLAVLPVFAALLLAADRVRSLGHQVTDRYLVARSGSLVRGTEVIERSGVIGVTMRRSYFQRRAGVATLTVATAAGAERYEVLDVPYDASADLAEALLPGHLDTFRQ</sequence>
<dbReference type="InterPro" id="IPR014529">
    <property type="entry name" value="UCP026631"/>
</dbReference>
<evidence type="ECO:0000256" key="1">
    <source>
        <dbReference type="SAM" id="MobiDB-lite"/>
    </source>
</evidence>
<name>A0A0L6CJY8_9MICO</name>
<feature type="transmembrane region" description="Helical" evidence="2">
    <location>
        <begin position="256"/>
        <end position="284"/>
    </location>
</feature>
<dbReference type="RefSeq" id="WP_050670447.1">
    <property type="nucleotide sequence ID" value="NZ_LAIR01000002.1"/>
</dbReference>
<evidence type="ECO:0000313" key="4">
    <source>
        <dbReference type="EMBL" id="KNX38034.1"/>
    </source>
</evidence>
<dbReference type="PATRIC" id="fig|1631356.3.peg.2789"/>
<evidence type="ECO:0000259" key="3">
    <source>
        <dbReference type="Pfam" id="PF03703"/>
    </source>
</evidence>
<dbReference type="PANTHER" id="PTHR34473">
    <property type="entry name" value="UPF0699 TRANSMEMBRANE PROTEIN YDBS"/>
    <property type="match status" value="1"/>
</dbReference>
<dbReference type="EMBL" id="LAIR01000002">
    <property type="protein sequence ID" value="KNX38034.1"/>
    <property type="molecule type" value="Genomic_DNA"/>
</dbReference>
<proteinExistence type="predicted"/>
<evidence type="ECO:0000256" key="2">
    <source>
        <dbReference type="SAM" id="Phobius"/>
    </source>
</evidence>
<dbReference type="InterPro" id="IPR005182">
    <property type="entry name" value="YdbS-like_PH"/>
</dbReference>